<dbReference type="GeneID" id="72187753"/>
<dbReference type="Proteomes" id="UP000830729">
    <property type="component" value="Plasmid unnamed2"/>
</dbReference>
<name>A0A8U0I0I7_9EURY</name>
<reference evidence="3 4" key="1">
    <citation type="submission" date="2022-04" db="EMBL/GenBank/DDBJ databases">
        <title>Diverse halophilic archaea isolated from saline environments.</title>
        <authorList>
            <person name="Cui H.-L."/>
        </authorList>
    </citation>
    <scope>NUCLEOTIDE SEQUENCE [LARGE SCALE GENOMIC DNA]</scope>
    <source>
        <strain evidence="3 4">XZYJT49</strain>
        <plasmid evidence="3 4">unnamed2</plasmid>
    </source>
</reference>
<dbReference type="Pfam" id="PF07885">
    <property type="entry name" value="Ion_trans_2"/>
    <property type="match status" value="1"/>
</dbReference>
<feature type="transmembrane region" description="Helical" evidence="1">
    <location>
        <begin position="6"/>
        <end position="27"/>
    </location>
</feature>
<keyword evidence="3" id="KW-0407">Ion channel</keyword>
<keyword evidence="3" id="KW-0813">Transport</keyword>
<keyword evidence="3" id="KW-0406">Ion transport</keyword>
<dbReference type="SUPFAM" id="SSF81324">
    <property type="entry name" value="Voltage-gated potassium channels"/>
    <property type="match status" value="1"/>
</dbReference>
<evidence type="ECO:0000259" key="2">
    <source>
        <dbReference type="Pfam" id="PF07885"/>
    </source>
</evidence>
<evidence type="ECO:0000313" key="3">
    <source>
        <dbReference type="EMBL" id="UPV76697.1"/>
    </source>
</evidence>
<protein>
    <submittedName>
        <fullName evidence="3">Potassium channel family protein</fullName>
    </submittedName>
</protein>
<keyword evidence="1" id="KW-0472">Membrane</keyword>
<gene>
    <name evidence="3" type="ORF">M0R89_21100</name>
</gene>
<dbReference type="RefSeq" id="WP_248652730.1">
    <property type="nucleotide sequence ID" value="NZ_CP096661.1"/>
</dbReference>
<keyword evidence="1" id="KW-1133">Transmembrane helix</keyword>
<feature type="transmembrane region" description="Helical" evidence="1">
    <location>
        <begin position="63"/>
        <end position="87"/>
    </location>
</feature>
<evidence type="ECO:0000256" key="1">
    <source>
        <dbReference type="SAM" id="Phobius"/>
    </source>
</evidence>
<dbReference type="EMBL" id="CP096661">
    <property type="protein sequence ID" value="UPV76697.1"/>
    <property type="molecule type" value="Genomic_DNA"/>
</dbReference>
<feature type="domain" description="Potassium channel" evidence="2">
    <location>
        <begin position="79"/>
        <end position="155"/>
    </location>
</feature>
<sequence>MTIGYFVLGSLLLIGIVVDLLWTTLWVEGGAGPLTSRLMAVTWQTVRWIGGGNARVRTLTGPLILTVGFTVWLILLWAGWTLVFAGAENILIDTVDGGSISWVDRIYFTGYAMFTLGNGDFAPRSGVWQIATVLVTGSGMLFITLGVTYILSVLEAVTQKRSFATGISGLGTQGNEFVRNAWDGQEFQGLDVLLNTYVTQLNTLTSNHKAYPILHYFHSEQSEQAPVTSIAVLDDALTILEFGIPAQERPSDAIIENARSSVESYLEALHGTFIEPANRAPPPPALEVIRDADIPTNSDDEFTTALGNLEKRRRTMLGLVESDARQWPTSQDT</sequence>
<organism evidence="3 4">
    <name type="scientific">Halorussus limi</name>
    <dbReference type="NCBI Taxonomy" id="2938695"/>
    <lineage>
        <taxon>Archaea</taxon>
        <taxon>Methanobacteriati</taxon>
        <taxon>Methanobacteriota</taxon>
        <taxon>Stenosarchaea group</taxon>
        <taxon>Halobacteria</taxon>
        <taxon>Halobacteriales</taxon>
        <taxon>Haladaptataceae</taxon>
        <taxon>Halorussus</taxon>
    </lineage>
</organism>
<dbReference type="KEGG" id="halx:M0R89_21100"/>
<dbReference type="AlphaFoldDB" id="A0A8U0I0I7"/>
<feature type="transmembrane region" description="Helical" evidence="1">
    <location>
        <begin position="127"/>
        <end position="151"/>
    </location>
</feature>
<keyword evidence="4" id="KW-1185">Reference proteome</keyword>
<keyword evidence="1" id="KW-0812">Transmembrane</keyword>
<accession>A0A8U0I0I7</accession>
<geneLocation type="plasmid" evidence="3 4">
    <name>unnamed2</name>
</geneLocation>
<dbReference type="InterPro" id="IPR013099">
    <property type="entry name" value="K_chnl_dom"/>
</dbReference>
<evidence type="ECO:0000313" key="4">
    <source>
        <dbReference type="Proteomes" id="UP000830729"/>
    </source>
</evidence>
<keyword evidence="3" id="KW-0614">Plasmid</keyword>
<dbReference type="Gene3D" id="1.10.287.70">
    <property type="match status" value="1"/>
</dbReference>
<proteinExistence type="predicted"/>
<dbReference type="GO" id="GO:0034220">
    <property type="term" value="P:monoatomic ion transmembrane transport"/>
    <property type="evidence" value="ECO:0007669"/>
    <property type="project" value="UniProtKB-KW"/>
</dbReference>